<feature type="compositionally biased region" description="Basic residues" evidence="1">
    <location>
        <begin position="79"/>
        <end position="88"/>
    </location>
</feature>
<accession>A0A183FSG2</accession>
<sequence length="156" mass="18051">MGRRRRWCWFSGTDRHLCTDRRDPPFDSAPESRLMAKKKNAASTPARPAGHLFAYCNAECERRGCSVWTPPPTPDTTTTKRRHRRGNRYRSYNTVQRSQSPGSSPLARSSTGLIRPLGVRPRGVHLDRLVVNFFHWKFNLYLIRLFADFLTFGKVD</sequence>
<name>A0A183FSG2_HELPZ</name>
<protein>
    <submittedName>
        <fullName evidence="2 4">Uncharacterized protein</fullName>
    </submittedName>
</protein>
<reference evidence="4" key="2">
    <citation type="submission" date="2019-09" db="UniProtKB">
        <authorList>
            <consortium name="WormBaseParasite"/>
        </authorList>
    </citation>
    <scope>IDENTIFICATION</scope>
</reference>
<dbReference type="EMBL" id="UZAH01026909">
    <property type="protein sequence ID" value="VDO86658.1"/>
    <property type="molecule type" value="Genomic_DNA"/>
</dbReference>
<evidence type="ECO:0000313" key="2">
    <source>
        <dbReference type="EMBL" id="VDO86658.1"/>
    </source>
</evidence>
<dbReference type="WBParaSite" id="HPBE_0001088301-mRNA-1">
    <property type="protein sequence ID" value="HPBE_0001088301-mRNA-1"/>
    <property type="gene ID" value="HPBE_0001088301"/>
</dbReference>
<gene>
    <name evidence="2" type="ORF">HPBE_LOCUS10884</name>
</gene>
<dbReference type="Proteomes" id="UP000050761">
    <property type="component" value="Unassembled WGS sequence"/>
</dbReference>
<organism evidence="3 4">
    <name type="scientific">Heligmosomoides polygyrus</name>
    <name type="common">Parasitic roundworm</name>
    <dbReference type="NCBI Taxonomy" id="6339"/>
    <lineage>
        <taxon>Eukaryota</taxon>
        <taxon>Metazoa</taxon>
        <taxon>Ecdysozoa</taxon>
        <taxon>Nematoda</taxon>
        <taxon>Chromadorea</taxon>
        <taxon>Rhabditida</taxon>
        <taxon>Rhabditina</taxon>
        <taxon>Rhabditomorpha</taxon>
        <taxon>Strongyloidea</taxon>
        <taxon>Heligmosomidae</taxon>
        <taxon>Heligmosomoides</taxon>
    </lineage>
</organism>
<accession>A0A3P8CEU8</accession>
<reference evidence="2 3" key="1">
    <citation type="submission" date="2018-11" db="EMBL/GenBank/DDBJ databases">
        <authorList>
            <consortium name="Pathogen Informatics"/>
        </authorList>
    </citation>
    <scope>NUCLEOTIDE SEQUENCE [LARGE SCALE GENOMIC DNA]</scope>
</reference>
<evidence type="ECO:0000256" key="1">
    <source>
        <dbReference type="SAM" id="MobiDB-lite"/>
    </source>
</evidence>
<keyword evidence="3" id="KW-1185">Reference proteome</keyword>
<feature type="region of interest" description="Disordered" evidence="1">
    <location>
        <begin position="20"/>
        <end position="43"/>
    </location>
</feature>
<dbReference type="AlphaFoldDB" id="A0A183FSG2"/>
<proteinExistence type="predicted"/>
<feature type="region of interest" description="Disordered" evidence="1">
    <location>
        <begin position="67"/>
        <end position="88"/>
    </location>
</feature>
<evidence type="ECO:0000313" key="3">
    <source>
        <dbReference type="Proteomes" id="UP000050761"/>
    </source>
</evidence>
<evidence type="ECO:0000313" key="4">
    <source>
        <dbReference type="WBParaSite" id="HPBE_0001088301-mRNA-1"/>
    </source>
</evidence>